<reference evidence="1 2" key="1">
    <citation type="journal article" date="2018" name="Vet. Microbiol.">
        <title>Clonal diversity and geographic distribution of methicillin-resistant Staphylococcus pseudintermedius from Australian animals: Discovery of novel sequence types.</title>
        <authorList>
            <person name="Worthing K.A."/>
            <person name="Abraham S."/>
            <person name="Coombs G.W."/>
            <person name="Pang S."/>
            <person name="Saputra S."/>
            <person name="Jordan D."/>
            <person name="Trott D.J."/>
            <person name="Norris J.M."/>
        </authorList>
    </citation>
    <scope>NUCLEOTIDE SEQUENCE [LARGE SCALE GENOMIC DNA]</scope>
    <source>
        <strain evidence="1 2">ST71 3</strain>
    </source>
</reference>
<dbReference type="AlphaFoldDB" id="A0A317Z374"/>
<feature type="non-terminal residue" evidence="1">
    <location>
        <position position="1"/>
    </location>
</feature>
<proteinExistence type="predicted"/>
<evidence type="ECO:0000313" key="2">
    <source>
        <dbReference type="Proteomes" id="UP000246351"/>
    </source>
</evidence>
<sequence>HQQGGRLQAEVVLRGEGQRVLIVYQDQSYQSFQQRYETARKVLQEAGCTVFEISDLAMTEAKFLSLVHENDI</sequence>
<dbReference type="Gene3D" id="3.40.50.2300">
    <property type="match status" value="1"/>
</dbReference>
<accession>A0A317Z374</accession>
<dbReference type="SUPFAM" id="SSF53822">
    <property type="entry name" value="Periplasmic binding protein-like I"/>
    <property type="match status" value="1"/>
</dbReference>
<dbReference type="EMBL" id="QEIV01002208">
    <property type="protein sequence ID" value="PWZ94038.1"/>
    <property type="molecule type" value="Genomic_DNA"/>
</dbReference>
<protein>
    <submittedName>
        <fullName evidence="1">LacI family transcriptional regulator</fullName>
    </submittedName>
</protein>
<name>A0A317Z374_STAPS</name>
<organism evidence="1 2">
    <name type="scientific">Staphylococcus pseudintermedius</name>
    <dbReference type="NCBI Taxonomy" id="283734"/>
    <lineage>
        <taxon>Bacteria</taxon>
        <taxon>Bacillati</taxon>
        <taxon>Bacillota</taxon>
        <taxon>Bacilli</taxon>
        <taxon>Bacillales</taxon>
        <taxon>Staphylococcaceae</taxon>
        <taxon>Staphylococcus</taxon>
        <taxon>Staphylococcus intermedius group</taxon>
    </lineage>
</organism>
<comment type="caution">
    <text evidence="1">The sequence shown here is derived from an EMBL/GenBank/DDBJ whole genome shotgun (WGS) entry which is preliminary data.</text>
</comment>
<gene>
    <name evidence="1" type="ORF">DD924_18310</name>
</gene>
<feature type="non-terminal residue" evidence="1">
    <location>
        <position position="72"/>
    </location>
</feature>
<dbReference type="Proteomes" id="UP000246351">
    <property type="component" value="Unassembled WGS sequence"/>
</dbReference>
<evidence type="ECO:0000313" key="1">
    <source>
        <dbReference type="EMBL" id="PWZ94038.1"/>
    </source>
</evidence>
<dbReference type="InterPro" id="IPR028082">
    <property type="entry name" value="Peripla_BP_I"/>
</dbReference>